<dbReference type="InterPro" id="IPR017871">
    <property type="entry name" value="ABC_transporter-like_CS"/>
</dbReference>
<dbReference type="CDD" id="cd03257">
    <property type="entry name" value="ABC_NikE_OppD_transporters"/>
    <property type="match status" value="1"/>
</dbReference>
<dbReference type="AlphaFoldDB" id="A0A810L0S5"/>
<dbReference type="InterPro" id="IPR003593">
    <property type="entry name" value="AAA+_ATPase"/>
</dbReference>
<dbReference type="InterPro" id="IPR027417">
    <property type="entry name" value="P-loop_NTPase"/>
</dbReference>
<proteinExistence type="inferred from homology"/>
<organism evidence="6 7">
    <name type="scientific">Actinocatenispora sera</name>
    <dbReference type="NCBI Taxonomy" id="390989"/>
    <lineage>
        <taxon>Bacteria</taxon>
        <taxon>Bacillati</taxon>
        <taxon>Actinomycetota</taxon>
        <taxon>Actinomycetes</taxon>
        <taxon>Micromonosporales</taxon>
        <taxon>Micromonosporaceae</taxon>
        <taxon>Actinocatenispora</taxon>
    </lineage>
</organism>
<dbReference type="PROSITE" id="PS50893">
    <property type="entry name" value="ABC_TRANSPORTER_2"/>
    <property type="match status" value="1"/>
</dbReference>
<sequence>MTEPSASGAKTTLAPAEPVLSMRGLSVDYLTGTTPVHAVDDVTLELHRGEILGLAGESGSGKSTLANAVARLLKPPALVTAGEVLYHPAGGAEPVDVLRMNAKTLRKFRWRELSVVFQSAMNSLNPVSTVGAQIDDTLRAHDTTLTAPQRQERAVELLRRVGISADRVKSYPHELSGGMRQRAAIAIALALNPEIIIMDEPTTALDVVVQRDILREISALRREYGFAVVFITHDLSLLLSMADRIAVMYAGQLVEVGAARDVHDAPSHPYTHGLLHSFPKLRGPREELLGIPGTPPDLRDLPPGCPFHPRCRFAVDACAELTPALLEAHSGQYAACLAHDPASYGAPVPTELSGEGSGR</sequence>
<dbReference type="KEGG" id="aser:Asera_32280"/>
<dbReference type="PROSITE" id="PS00211">
    <property type="entry name" value="ABC_TRANSPORTER_1"/>
    <property type="match status" value="1"/>
</dbReference>
<dbReference type="InterPro" id="IPR003439">
    <property type="entry name" value="ABC_transporter-like_ATP-bd"/>
</dbReference>
<comment type="similarity">
    <text evidence="1">Belongs to the ABC transporter superfamily.</text>
</comment>
<name>A0A810L0S5_9ACTN</name>
<dbReference type="RefSeq" id="WP_051802839.1">
    <property type="nucleotide sequence ID" value="NZ_AP023354.1"/>
</dbReference>
<dbReference type="SUPFAM" id="SSF52540">
    <property type="entry name" value="P-loop containing nucleoside triphosphate hydrolases"/>
    <property type="match status" value="1"/>
</dbReference>
<dbReference type="GO" id="GO:0016887">
    <property type="term" value="F:ATP hydrolysis activity"/>
    <property type="evidence" value="ECO:0007669"/>
    <property type="project" value="InterPro"/>
</dbReference>
<feature type="domain" description="ABC transporter" evidence="5">
    <location>
        <begin position="22"/>
        <end position="275"/>
    </location>
</feature>
<dbReference type="Pfam" id="PF00005">
    <property type="entry name" value="ABC_tran"/>
    <property type="match status" value="1"/>
</dbReference>
<accession>A0A810L0S5</accession>
<dbReference type="SMART" id="SM00382">
    <property type="entry name" value="AAA"/>
    <property type="match status" value="1"/>
</dbReference>
<dbReference type="GO" id="GO:0015833">
    <property type="term" value="P:peptide transport"/>
    <property type="evidence" value="ECO:0007669"/>
    <property type="project" value="InterPro"/>
</dbReference>
<dbReference type="Pfam" id="PF08352">
    <property type="entry name" value="oligo_HPY"/>
    <property type="match status" value="1"/>
</dbReference>
<gene>
    <name evidence="6" type="ORF">Asera_32280</name>
</gene>
<evidence type="ECO:0000313" key="6">
    <source>
        <dbReference type="EMBL" id="BCJ29120.1"/>
    </source>
</evidence>
<reference evidence="6" key="1">
    <citation type="submission" date="2020-08" db="EMBL/GenBank/DDBJ databases">
        <title>Whole genome shotgun sequence of Actinocatenispora sera NBRC 101916.</title>
        <authorList>
            <person name="Komaki H."/>
            <person name="Tamura T."/>
        </authorList>
    </citation>
    <scope>NUCLEOTIDE SEQUENCE</scope>
    <source>
        <strain evidence="6">NBRC 101916</strain>
    </source>
</reference>
<dbReference type="PANTHER" id="PTHR43067">
    <property type="entry name" value="OLIGOPEPTIDE/DIPEPTIDE ABC TRANSPORTER, ATPASE SUBUNIT"/>
    <property type="match status" value="1"/>
</dbReference>
<evidence type="ECO:0000259" key="5">
    <source>
        <dbReference type="PROSITE" id="PS50893"/>
    </source>
</evidence>
<keyword evidence="2" id="KW-0813">Transport</keyword>
<evidence type="ECO:0000256" key="2">
    <source>
        <dbReference type="ARBA" id="ARBA00022448"/>
    </source>
</evidence>
<evidence type="ECO:0000256" key="1">
    <source>
        <dbReference type="ARBA" id="ARBA00005417"/>
    </source>
</evidence>
<protein>
    <submittedName>
        <fullName evidence="6">Dipeptide/oligopeptide/nickel ABC transporter ATP-binding protein</fullName>
    </submittedName>
</protein>
<dbReference type="PANTHER" id="PTHR43067:SF3">
    <property type="entry name" value="MALTOSE ABC TRANSPORTER, ATP-BINDING PROTEIN"/>
    <property type="match status" value="1"/>
</dbReference>
<dbReference type="GO" id="GO:0005524">
    <property type="term" value="F:ATP binding"/>
    <property type="evidence" value="ECO:0007669"/>
    <property type="project" value="UniProtKB-KW"/>
</dbReference>
<keyword evidence="4 6" id="KW-0067">ATP-binding</keyword>
<dbReference type="Gene3D" id="3.40.50.300">
    <property type="entry name" value="P-loop containing nucleotide triphosphate hydrolases"/>
    <property type="match status" value="1"/>
</dbReference>
<keyword evidence="7" id="KW-1185">Reference proteome</keyword>
<dbReference type="Proteomes" id="UP000680750">
    <property type="component" value="Chromosome"/>
</dbReference>
<dbReference type="InterPro" id="IPR013563">
    <property type="entry name" value="Oligopep_ABC_C"/>
</dbReference>
<keyword evidence="3" id="KW-0547">Nucleotide-binding</keyword>
<dbReference type="NCBIfam" id="TIGR01727">
    <property type="entry name" value="oligo_HPY"/>
    <property type="match status" value="1"/>
</dbReference>
<evidence type="ECO:0000256" key="3">
    <source>
        <dbReference type="ARBA" id="ARBA00022741"/>
    </source>
</evidence>
<dbReference type="OrthoDB" id="3327300at2"/>
<dbReference type="EMBL" id="AP023354">
    <property type="protein sequence ID" value="BCJ29120.1"/>
    <property type="molecule type" value="Genomic_DNA"/>
</dbReference>
<evidence type="ECO:0000256" key="4">
    <source>
        <dbReference type="ARBA" id="ARBA00022840"/>
    </source>
</evidence>
<dbReference type="FunFam" id="3.40.50.300:FF:000016">
    <property type="entry name" value="Oligopeptide ABC transporter ATP-binding component"/>
    <property type="match status" value="1"/>
</dbReference>
<evidence type="ECO:0000313" key="7">
    <source>
        <dbReference type="Proteomes" id="UP000680750"/>
    </source>
</evidence>